<evidence type="ECO:0000313" key="2">
    <source>
        <dbReference type="EMBL" id="MBC1511296.1"/>
    </source>
</evidence>
<dbReference type="SUPFAM" id="SSF46689">
    <property type="entry name" value="Homeodomain-like"/>
    <property type="match status" value="1"/>
</dbReference>
<dbReference type="Gene3D" id="1.10.10.60">
    <property type="entry name" value="Homeodomain-like"/>
    <property type="match status" value="1"/>
</dbReference>
<dbReference type="EMBL" id="JAASUB010000049">
    <property type="protein sequence ID" value="MBC1511296.1"/>
    <property type="molecule type" value="Genomic_DNA"/>
</dbReference>
<dbReference type="InterPro" id="IPR009057">
    <property type="entry name" value="Homeodomain-like_sf"/>
</dbReference>
<dbReference type="Proteomes" id="UP000561617">
    <property type="component" value="Unassembled WGS sequence"/>
</dbReference>
<dbReference type="EMBL" id="JAASTW010000011">
    <property type="protein sequence ID" value="MBC1489243.1"/>
    <property type="molecule type" value="Genomic_DNA"/>
</dbReference>
<dbReference type="GO" id="GO:0003677">
    <property type="term" value="F:DNA binding"/>
    <property type="evidence" value="ECO:0007669"/>
    <property type="project" value="InterPro"/>
</dbReference>
<dbReference type="GO" id="GO:0004803">
    <property type="term" value="F:transposase activity"/>
    <property type="evidence" value="ECO:0007669"/>
    <property type="project" value="InterPro"/>
</dbReference>
<dbReference type="Pfam" id="PF01527">
    <property type="entry name" value="HTH_Tnp_1"/>
    <property type="match status" value="1"/>
</dbReference>
<protein>
    <submittedName>
        <fullName evidence="1">Transposase</fullName>
    </submittedName>
</protein>
<dbReference type="AlphaFoldDB" id="A0A7X1C9G2"/>
<organism evidence="1 3">
    <name type="scientific">Listeria immobilis</name>
    <dbReference type="NCBI Taxonomy" id="2713502"/>
    <lineage>
        <taxon>Bacteria</taxon>
        <taxon>Bacillati</taxon>
        <taxon>Bacillota</taxon>
        <taxon>Bacilli</taxon>
        <taxon>Bacillales</taxon>
        <taxon>Listeriaceae</taxon>
        <taxon>Listeria</taxon>
    </lineage>
</organism>
<gene>
    <name evidence="1" type="ORF">HCJ38_09570</name>
    <name evidence="2" type="ORF">HCJ59_15585</name>
</gene>
<proteinExistence type="predicted"/>
<sequence length="91" mass="10468">MSKTVKRYEEAFKLQLVKLVLFEGRSIQSVQKEYGLGGGSLNDWIKKYKPQLLSGTEEQPDISKLLKENAELKKENEFLKKASAFFAKEIK</sequence>
<dbReference type="Proteomes" id="UP000587800">
    <property type="component" value="Unassembled WGS sequence"/>
</dbReference>
<evidence type="ECO:0000313" key="1">
    <source>
        <dbReference type="EMBL" id="MBC1489243.1"/>
    </source>
</evidence>
<comment type="caution">
    <text evidence="1">The sequence shown here is derived from an EMBL/GenBank/DDBJ whole genome shotgun (WGS) entry which is preliminary data.</text>
</comment>
<keyword evidence="4" id="KW-1185">Reference proteome</keyword>
<name>A0A7X1C9G2_9LIST</name>
<evidence type="ECO:0000313" key="4">
    <source>
        <dbReference type="Proteomes" id="UP000587800"/>
    </source>
</evidence>
<evidence type="ECO:0000313" key="3">
    <source>
        <dbReference type="Proteomes" id="UP000561617"/>
    </source>
</evidence>
<dbReference type="InterPro" id="IPR002514">
    <property type="entry name" value="Transposase_8"/>
</dbReference>
<dbReference type="GO" id="GO:0006313">
    <property type="term" value="P:DNA transposition"/>
    <property type="evidence" value="ECO:0007669"/>
    <property type="project" value="InterPro"/>
</dbReference>
<dbReference type="RefSeq" id="WP_185347665.1">
    <property type="nucleotide sequence ID" value="NZ_JAASTU010000012.1"/>
</dbReference>
<reference evidence="3 4" key="1">
    <citation type="submission" date="2020-03" db="EMBL/GenBank/DDBJ databases">
        <title>Soil Listeria distribution.</title>
        <authorList>
            <person name="Liao J."/>
            <person name="Wiedmann M."/>
        </authorList>
    </citation>
    <scope>NUCLEOTIDE SEQUENCE [LARGE SCALE GENOMIC DNA]</scope>
    <source>
        <strain evidence="2 4">FSL L7-1515</strain>
        <strain evidence="1 3">FSL L7-1554</strain>
    </source>
</reference>
<accession>A0A7X1C9G2</accession>